<evidence type="ECO:0000256" key="3">
    <source>
        <dbReference type="ARBA" id="ARBA00022527"/>
    </source>
</evidence>
<dbReference type="SMART" id="SM00220">
    <property type="entry name" value="S_TKc"/>
    <property type="match status" value="1"/>
</dbReference>
<evidence type="ECO:0000256" key="11">
    <source>
        <dbReference type="ARBA" id="ARBA00047430"/>
    </source>
</evidence>
<evidence type="ECO:0000256" key="4">
    <source>
        <dbReference type="ARBA" id="ARBA00022553"/>
    </source>
</evidence>
<evidence type="ECO:0000256" key="2">
    <source>
        <dbReference type="ARBA" id="ARBA00012434"/>
    </source>
</evidence>
<evidence type="ECO:0000256" key="10">
    <source>
        <dbReference type="ARBA" id="ARBA00047307"/>
    </source>
</evidence>
<dbReference type="CDD" id="cd05117">
    <property type="entry name" value="STKc_CAMK"/>
    <property type="match status" value="1"/>
</dbReference>
<dbReference type="InterPro" id="IPR011009">
    <property type="entry name" value="Kinase-like_dom_sf"/>
</dbReference>
<dbReference type="EC" id="2.7.11.17" evidence="2"/>
<evidence type="ECO:0000256" key="8">
    <source>
        <dbReference type="ARBA" id="ARBA00022840"/>
    </source>
</evidence>
<keyword evidence="7" id="KW-0418">Kinase</keyword>
<evidence type="ECO:0000256" key="14">
    <source>
        <dbReference type="SAM" id="MobiDB-lite"/>
    </source>
</evidence>
<keyword evidence="9" id="KW-0112">Calmodulin-binding</keyword>
<keyword evidence="4" id="KW-0597">Phosphoprotein</keyword>
<dbReference type="PANTHER" id="PTHR24347">
    <property type="entry name" value="SERINE/THREONINE-PROTEIN KINASE"/>
    <property type="match status" value="1"/>
</dbReference>
<keyword evidence="3 13" id="KW-0723">Serine/threonine-protein kinase</keyword>
<comment type="similarity">
    <text evidence="1">Belongs to the protein kinase superfamily. CAMK Ser/Thr protein kinase family. CaMK subfamily.</text>
</comment>
<sequence length="409" mass="46122">MSLQGMLNKLHGQPESYDRKSKYQMGRTLGAGTYGIVKEANGPIGKVAVKIILKKNVKGNDQMVYDELEMLQTLRHPHIVKFVDWFESRDKYYIITELAQGGELFDRICDKGKFTEKDASATIRQVLDAVDYLHSKDVVHRDLKPENLLYMTRDEKSDLVLADFGIAKHLDSPEGVLKTMAGSFGYAAPEVMLKKGHSKPVDIWSLGVITYTLLCGYSPFRSESLNDLIDETRNGRVVFHERYWKDVSKEAKNFILSCLKPDPHQRVTSQQALNDPWIAGKGATDHNLLPEIKAYMARARLKRGIDLVKLANRIEALKMQEDEEDDVPQEADVPADPLAAADQSISHRPKGTTSRSGLAPPEQEPHRKRSLSKLAKSAIFREVVLAKVREMKAEEEKQKTLSEHNSKVA</sequence>
<protein>
    <recommendedName>
        <fullName evidence="2">calcium/calmodulin-dependent protein kinase</fullName>
        <ecNumber evidence="2">2.7.11.17</ecNumber>
    </recommendedName>
</protein>
<dbReference type="SUPFAM" id="SSF56112">
    <property type="entry name" value="Protein kinase-like (PK-like)"/>
    <property type="match status" value="1"/>
</dbReference>
<dbReference type="PROSITE" id="PS00107">
    <property type="entry name" value="PROTEIN_KINASE_ATP"/>
    <property type="match status" value="1"/>
</dbReference>
<dbReference type="PROSITE" id="PS50011">
    <property type="entry name" value="PROTEIN_KINASE_DOM"/>
    <property type="match status" value="1"/>
</dbReference>
<dbReference type="PROSITE" id="PS00108">
    <property type="entry name" value="PROTEIN_KINASE_ST"/>
    <property type="match status" value="1"/>
</dbReference>
<dbReference type="InterPro" id="IPR008271">
    <property type="entry name" value="Ser/Thr_kinase_AS"/>
</dbReference>
<dbReference type="HOGENOM" id="CLU_000288_63_0_1"/>
<feature type="compositionally biased region" description="Polar residues" evidence="14">
    <location>
        <begin position="343"/>
        <end position="356"/>
    </location>
</feature>
<keyword evidence="8 12" id="KW-0067">ATP-binding</keyword>
<feature type="region of interest" description="Disordered" evidence="14">
    <location>
        <begin position="1"/>
        <end position="21"/>
    </location>
</feature>
<dbReference type="STRING" id="675120.N1PDL9"/>
<dbReference type="InterPro" id="IPR017441">
    <property type="entry name" value="Protein_kinase_ATP_BS"/>
</dbReference>
<dbReference type="eggNOG" id="KOG0032">
    <property type="taxonomic scope" value="Eukaryota"/>
</dbReference>
<keyword evidence="5" id="KW-0808">Transferase</keyword>
<name>N1PDL9_DOTSN</name>
<dbReference type="OrthoDB" id="40902at2759"/>
<dbReference type="AlphaFoldDB" id="N1PDL9"/>
<evidence type="ECO:0000259" key="15">
    <source>
        <dbReference type="PROSITE" id="PS50011"/>
    </source>
</evidence>
<evidence type="ECO:0000313" key="17">
    <source>
        <dbReference type="Proteomes" id="UP000016933"/>
    </source>
</evidence>
<dbReference type="Proteomes" id="UP000016933">
    <property type="component" value="Unassembled WGS sequence"/>
</dbReference>
<evidence type="ECO:0000256" key="6">
    <source>
        <dbReference type="ARBA" id="ARBA00022741"/>
    </source>
</evidence>
<dbReference type="GO" id="GO:0004683">
    <property type="term" value="F:calcium/calmodulin-dependent protein kinase activity"/>
    <property type="evidence" value="ECO:0007669"/>
    <property type="project" value="UniProtKB-EC"/>
</dbReference>
<feature type="domain" description="Protein kinase" evidence="15">
    <location>
        <begin position="23"/>
        <end position="278"/>
    </location>
</feature>
<evidence type="ECO:0000256" key="9">
    <source>
        <dbReference type="ARBA" id="ARBA00022860"/>
    </source>
</evidence>
<dbReference type="GO" id="GO:0005524">
    <property type="term" value="F:ATP binding"/>
    <property type="evidence" value="ECO:0007669"/>
    <property type="project" value="UniProtKB-UniRule"/>
</dbReference>
<accession>N1PDL9</accession>
<reference evidence="16 17" key="2">
    <citation type="journal article" date="2012" name="PLoS Pathog.">
        <title>Diverse lifestyles and strategies of plant pathogenesis encoded in the genomes of eighteen Dothideomycetes fungi.</title>
        <authorList>
            <person name="Ohm R.A."/>
            <person name="Feau N."/>
            <person name="Henrissat B."/>
            <person name="Schoch C.L."/>
            <person name="Horwitz B.A."/>
            <person name="Barry K.W."/>
            <person name="Condon B.J."/>
            <person name="Copeland A.C."/>
            <person name="Dhillon B."/>
            <person name="Glaser F."/>
            <person name="Hesse C.N."/>
            <person name="Kosti I."/>
            <person name="LaButti K."/>
            <person name="Lindquist E.A."/>
            <person name="Lucas S."/>
            <person name="Salamov A.A."/>
            <person name="Bradshaw R.E."/>
            <person name="Ciuffetti L."/>
            <person name="Hamelin R.C."/>
            <person name="Kema G.H.J."/>
            <person name="Lawrence C."/>
            <person name="Scott J.A."/>
            <person name="Spatafora J.W."/>
            <person name="Turgeon B.G."/>
            <person name="de Wit P.J.G.M."/>
            <person name="Zhong S."/>
            <person name="Goodwin S.B."/>
            <person name="Grigoriev I.V."/>
        </authorList>
    </citation>
    <scope>NUCLEOTIDE SEQUENCE [LARGE SCALE GENOMIC DNA]</scope>
    <source>
        <strain evidence="17">NZE10 / CBS 128990</strain>
    </source>
</reference>
<evidence type="ECO:0000313" key="16">
    <source>
        <dbReference type="EMBL" id="EME38305.1"/>
    </source>
</evidence>
<evidence type="ECO:0000256" key="12">
    <source>
        <dbReference type="PROSITE-ProRule" id="PRU10141"/>
    </source>
</evidence>
<comment type="catalytic activity">
    <reaction evidence="10">
        <text>L-threonyl-[protein] + ATP = O-phospho-L-threonyl-[protein] + ADP + H(+)</text>
        <dbReference type="Rhea" id="RHEA:46608"/>
        <dbReference type="Rhea" id="RHEA-COMP:11060"/>
        <dbReference type="Rhea" id="RHEA-COMP:11605"/>
        <dbReference type="ChEBI" id="CHEBI:15378"/>
        <dbReference type="ChEBI" id="CHEBI:30013"/>
        <dbReference type="ChEBI" id="CHEBI:30616"/>
        <dbReference type="ChEBI" id="CHEBI:61977"/>
        <dbReference type="ChEBI" id="CHEBI:456216"/>
        <dbReference type="EC" id="2.7.11.17"/>
    </reaction>
</comment>
<reference evidence="17" key="1">
    <citation type="journal article" date="2012" name="PLoS Genet.">
        <title>The genomes of the fungal plant pathogens Cladosporium fulvum and Dothistroma septosporum reveal adaptation to different hosts and lifestyles but also signatures of common ancestry.</title>
        <authorList>
            <person name="de Wit P.J.G.M."/>
            <person name="van der Burgt A."/>
            <person name="Oekmen B."/>
            <person name="Stergiopoulos I."/>
            <person name="Abd-Elsalam K.A."/>
            <person name="Aerts A.L."/>
            <person name="Bahkali A.H."/>
            <person name="Beenen H.G."/>
            <person name="Chettri P."/>
            <person name="Cox M.P."/>
            <person name="Datema E."/>
            <person name="de Vries R.P."/>
            <person name="Dhillon B."/>
            <person name="Ganley A.R."/>
            <person name="Griffiths S.A."/>
            <person name="Guo Y."/>
            <person name="Hamelin R.C."/>
            <person name="Henrissat B."/>
            <person name="Kabir M.S."/>
            <person name="Jashni M.K."/>
            <person name="Kema G."/>
            <person name="Klaubauf S."/>
            <person name="Lapidus A."/>
            <person name="Levasseur A."/>
            <person name="Lindquist E."/>
            <person name="Mehrabi R."/>
            <person name="Ohm R.A."/>
            <person name="Owen T.J."/>
            <person name="Salamov A."/>
            <person name="Schwelm A."/>
            <person name="Schijlen E."/>
            <person name="Sun H."/>
            <person name="van den Burg H.A."/>
            <person name="van Ham R.C.H.J."/>
            <person name="Zhang S."/>
            <person name="Goodwin S.B."/>
            <person name="Grigoriev I.V."/>
            <person name="Collemare J."/>
            <person name="Bradshaw R.E."/>
        </authorList>
    </citation>
    <scope>NUCLEOTIDE SEQUENCE [LARGE SCALE GENOMIC DNA]</scope>
    <source>
        <strain evidence="17">NZE10 / CBS 128990</strain>
    </source>
</reference>
<feature type="binding site" evidence="12">
    <location>
        <position position="54"/>
    </location>
    <ligand>
        <name>ATP</name>
        <dbReference type="ChEBI" id="CHEBI:30616"/>
    </ligand>
</feature>
<keyword evidence="6 12" id="KW-0547">Nucleotide-binding</keyword>
<dbReference type="FunFam" id="3.30.200.20:FF:000278">
    <property type="entry name" value="Calcium/calmodulin-dependent protein kinase II"/>
    <property type="match status" value="1"/>
</dbReference>
<dbReference type="GO" id="GO:0005516">
    <property type="term" value="F:calmodulin binding"/>
    <property type="evidence" value="ECO:0007669"/>
    <property type="project" value="UniProtKB-KW"/>
</dbReference>
<dbReference type="InterPro" id="IPR000719">
    <property type="entry name" value="Prot_kinase_dom"/>
</dbReference>
<dbReference type="Pfam" id="PF00069">
    <property type="entry name" value="Pkinase"/>
    <property type="match status" value="1"/>
</dbReference>
<comment type="catalytic activity">
    <reaction evidence="11">
        <text>L-seryl-[protein] + ATP = O-phospho-L-seryl-[protein] + ADP + H(+)</text>
        <dbReference type="Rhea" id="RHEA:17989"/>
        <dbReference type="Rhea" id="RHEA-COMP:9863"/>
        <dbReference type="Rhea" id="RHEA-COMP:11604"/>
        <dbReference type="ChEBI" id="CHEBI:15378"/>
        <dbReference type="ChEBI" id="CHEBI:29999"/>
        <dbReference type="ChEBI" id="CHEBI:30616"/>
        <dbReference type="ChEBI" id="CHEBI:83421"/>
        <dbReference type="ChEBI" id="CHEBI:456216"/>
        <dbReference type="EC" id="2.7.11.17"/>
    </reaction>
</comment>
<dbReference type="EMBL" id="KB446547">
    <property type="protein sequence ID" value="EME38305.1"/>
    <property type="molecule type" value="Genomic_DNA"/>
</dbReference>
<evidence type="ECO:0000256" key="13">
    <source>
        <dbReference type="RuleBase" id="RU000304"/>
    </source>
</evidence>
<dbReference type="FunFam" id="1.10.510.10:FF:000449">
    <property type="entry name" value="Calcium/calmodulin-dependent protein kinase"/>
    <property type="match status" value="1"/>
</dbReference>
<dbReference type="OMA" id="HDWFESR"/>
<feature type="region of interest" description="Disordered" evidence="14">
    <location>
        <begin position="339"/>
        <end position="373"/>
    </location>
</feature>
<evidence type="ECO:0000256" key="1">
    <source>
        <dbReference type="ARBA" id="ARBA00005354"/>
    </source>
</evidence>
<evidence type="ECO:0000256" key="5">
    <source>
        <dbReference type="ARBA" id="ARBA00022679"/>
    </source>
</evidence>
<gene>
    <name evidence="16" type="ORF">DOTSEDRAFT_75757</name>
</gene>
<evidence type="ECO:0000256" key="7">
    <source>
        <dbReference type="ARBA" id="ARBA00022777"/>
    </source>
</evidence>
<dbReference type="Gene3D" id="3.30.200.20">
    <property type="entry name" value="Phosphorylase Kinase, domain 1"/>
    <property type="match status" value="1"/>
</dbReference>
<organism evidence="16 17">
    <name type="scientific">Dothistroma septosporum (strain NZE10 / CBS 128990)</name>
    <name type="common">Red band needle blight fungus</name>
    <name type="synonym">Mycosphaerella pini</name>
    <dbReference type="NCBI Taxonomy" id="675120"/>
    <lineage>
        <taxon>Eukaryota</taxon>
        <taxon>Fungi</taxon>
        <taxon>Dikarya</taxon>
        <taxon>Ascomycota</taxon>
        <taxon>Pezizomycotina</taxon>
        <taxon>Dothideomycetes</taxon>
        <taxon>Dothideomycetidae</taxon>
        <taxon>Mycosphaerellales</taxon>
        <taxon>Mycosphaerellaceae</taxon>
        <taxon>Dothistroma</taxon>
    </lineage>
</organism>
<dbReference type="Gene3D" id="1.10.510.10">
    <property type="entry name" value="Transferase(Phosphotransferase) domain 1"/>
    <property type="match status" value="1"/>
</dbReference>
<proteinExistence type="inferred from homology"/>
<keyword evidence="17" id="KW-1185">Reference proteome</keyword>